<sequence>MLLNPDDRRSKAEKIKAAGLTEQVFYRWMKDERFVNYLNKQIDKYTNSEINEVWKALVRKCKIGDTSAIKLFFELKGLYKDQKQIEHTGKDGKPIETETRIIIDYGDGADG</sequence>
<dbReference type="EMBL" id="AFGF01000107">
    <property type="protein sequence ID" value="EGO63516.1"/>
    <property type="molecule type" value="Genomic_DNA"/>
</dbReference>
<protein>
    <recommendedName>
        <fullName evidence="1">Homeodomain phBC6A51-type domain-containing protein</fullName>
    </recommendedName>
</protein>
<feature type="domain" description="Homeodomain phBC6A51-type" evidence="1">
    <location>
        <begin position="7"/>
        <end position="88"/>
    </location>
</feature>
<dbReference type="InterPro" id="IPR024978">
    <property type="entry name" value="Homeodomain_phBC6A51-type"/>
</dbReference>
<comment type="caution">
    <text evidence="2">The sequence shown here is derived from an EMBL/GenBank/DDBJ whole genome shotgun (WGS) entry which is preliminary data.</text>
</comment>
<keyword evidence="3" id="KW-1185">Reference proteome</keyword>
<evidence type="ECO:0000313" key="2">
    <source>
        <dbReference type="EMBL" id="EGO63516.1"/>
    </source>
</evidence>
<dbReference type="AlphaFoldDB" id="F7NK75"/>
<organism evidence="2 3">
    <name type="scientific">Acetonema longum DSM 6540</name>
    <dbReference type="NCBI Taxonomy" id="1009370"/>
    <lineage>
        <taxon>Bacteria</taxon>
        <taxon>Bacillati</taxon>
        <taxon>Bacillota</taxon>
        <taxon>Negativicutes</taxon>
        <taxon>Acetonemataceae</taxon>
        <taxon>Acetonema</taxon>
    </lineage>
</organism>
<proteinExistence type="predicted"/>
<evidence type="ECO:0000313" key="3">
    <source>
        <dbReference type="Proteomes" id="UP000003240"/>
    </source>
</evidence>
<dbReference type="Gene3D" id="1.10.10.60">
    <property type="entry name" value="Homeodomain-like"/>
    <property type="match status" value="1"/>
</dbReference>
<accession>F7NK75</accession>
<gene>
    <name evidence="2" type="ORF">ALO_12441</name>
</gene>
<dbReference type="Pfam" id="PF13022">
    <property type="entry name" value="HTH_Tnp_1_2"/>
    <property type="match status" value="1"/>
</dbReference>
<dbReference type="Proteomes" id="UP000003240">
    <property type="component" value="Unassembled WGS sequence"/>
</dbReference>
<dbReference type="STRING" id="1009370.ALO_12441"/>
<dbReference type="eggNOG" id="ENOG50333H2">
    <property type="taxonomic scope" value="Bacteria"/>
</dbReference>
<name>F7NK75_9FIRM</name>
<evidence type="ECO:0000259" key="1">
    <source>
        <dbReference type="Pfam" id="PF13022"/>
    </source>
</evidence>
<reference evidence="2 3" key="1">
    <citation type="journal article" date="2011" name="EMBO J.">
        <title>Structural diversity of bacterial flagellar motors.</title>
        <authorList>
            <person name="Chen S."/>
            <person name="Beeby M."/>
            <person name="Murphy G.E."/>
            <person name="Leadbetter J.R."/>
            <person name="Hendrixson D.R."/>
            <person name="Briegel A."/>
            <person name="Li Z."/>
            <person name="Shi J."/>
            <person name="Tocheva E.I."/>
            <person name="Muller A."/>
            <person name="Dobro M.J."/>
            <person name="Jensen G.J."/>
        </authorList>
    </citation>
    <scope>NUCLEOTIDE SEQUENCE [LARGE SCALE GENOMIC DNA]</scope>
    <source>
        <strain evidence="2 3">DSM 6540</strain>
    </source>
</reference>